<evidence type="ECO:0000313" key="2">
    <source>
        <dbReference type="Proteomes" id="UP000298588"/>
    </source>
</evidence>
<protein>
    <submittedName>
        <fullName evidence="1">Uncharacterized protein</fullName>
    </submittedName>
</protein>
<evidence type="ECO:0000313" key="1">
    <source>
        <dbReference type="EMBL" id="QCK87448.1"/>
    </source>
</evidence>
<dbReference type="RefSeq" id="WP_137100777.1">
    <property type="nucleotide sequence ID" value="NZ_CP039865.1"/>
</dbReference>
<dbReference type="Proteomes" id="UP000298588">
    <property type="component" value="Chromosome"/>
</dbReference>
<proteinExistence type="predicted"/>
<reference evidence="1 2" key="1">
    <citation type="submission" date="2019-04" db="EMBL/GenBank/DDBJ databases">
        <title>Phreatobacter aquaticus sp. nov.</title>
        <authorList>
            <person name="Choi A."/>
            <person name="Baek K."/>
        </authorList>
    </citation>
    <scope>NUCLEOTIDE SEQUENCE [LARGE SCALE GENOMIC DNA]</scope>
    <source>
        <strain evidence="1 2">NMCR1094</strain>
    </source>
</reference>
<accession>A0A4D7QIY7</accession>
<keyword evidence="2" id="KW-1185">Reference proteome</keyword>
<name>A0A4D7QIY7_9HYPH</name>
<dbReference type="AlphaFoldDB" id="A0A4D7QIY7"/>
<organism evidence="1 2">
    <name type="scientific">Phreatobacter aquaticus</name>
    <dbReference type="NCBI Taxonomy" id="2570229"/>
    <lineage>
        <taxon>Bacteria</taxon>
        <taxon>Pseudomonadati</taxon>
        <taxon>Pseudomonadota</taxon>
        <taxon>Alphaproteobacteria</taxon>
        <taxon>Hyphomicrobiales</taxon>
        <taxon>Phreatobacteraceae</taxon>
        <taxon>Phreatobacter</taxon>
    </lineage>
</organism>
<dbReference type="KEGG" id="paqt:E8L99_17630"/>
<gene>
    <name evidence="1" type="ORF">E8L99_17630</name>
</gene>
<dbReference type="EMBL" id="CP039865">
    <property type="protein sequence ID" value="QCK87448.1"/>
    <property type="molecule type" value="Genomic_DNA"/>
</dbReference>
<sequence length="161" mass="17627">MTDFLTRKALSKALGISERRISQYVEEGRLSRTAEGLYSLAEARELRATGVDHERNRGGGARTGRPVTANPATGVATKAKLHELAYRAKSRELAYKNEASDLVEAAAVTETCEAMAGVITAKLDSWNPAFLEHLNERGLAVFRALIDELRDETVEALRKVA</sequence>